<dbReference type="SUPFAM" id="SSF49373">
    <property type="entry name" value="Invasin/intimin cell-adhesion fragments"/>
    <property type="match status" value="1"/>
</dbReference>
<feature type="signal peptide" evidence="1">
    <location>
        <begin position="1"/>
        <end position="20"/>
    </location>
</feature>
<keyword evidence="1" id="KW-0732">Signal</keyword>
<reference evidence="3" key="1">
    <citation type="submission" date="2023-07" db="EMBL/GenBank/DDBJ databases">
        <authorList>
            <person name="Haufschild T."/>
            <person name="Kallscheuer N."/>
            <person name="Hammer J."/>
            <person name="Kohn T."/>
            <person name="Kabuu M."/>
            <person name="Jogler M."/>
            <person name="Wohfarth N."/>
            <person name="Heuer A."/>
            <person name="Rohde M."/>
            <person name="van Teeseling M.C.F."/>
            <person name="Jogler C."/>
        </authorList>
    </citation>
    <scope>NUCLEOTIDE SEQUENCE</scope>
    <source>
        <strain evidence="2">Strain 138</strain>
        <strain evidence="3">Strain 318</strain>
    </source>
</reference>
<dbReference type="InterPro" id="IPR008964">
    <property type="entry name" value="Invasin/intimin_cell_adhesion"/>
</dbReference>
<dbReference type="EMBL" id="CP130613">
    <property type="protein sequence ID" value="WKW16408.1"/>
    <property type="molecule type" value="Genomic_DNA"/>
</dbReference>
<dbReference type="KEGG" id="pspc:Strain318_002824"/>
<dbReference type="RefSeq" id="WP_367886354.1">
    <property type="nucleotide sequence ID" value="NZ_CP130612.1"/>
</dbReference>
<dbReference type="AlphaFoldDB" id="A0AA49Q838"/>
<dbReference type="InterPro" id="IPR013783">
    <property type="entry name" value="Ig-like_fold"/>
</dbReference>
<feature type="chain" id="PRO_5041380780" description="Ig-like domain-containing protein" evidence="1">
    <location>
        <begin position="21"/>
        <end position="742"/>
    </location>
</feature>
<gene>
    <name evidence="2" type="ORF">Strain138_002824</name>
    <name evidence="3" type="ORF">Strain318_002824</name>
</gene>
<evidence type="ECO:0000256" key="1">
    <source>
        <dbReference type="SAM" id="SignalP"/>
    </source>
</evidence>
<dbReference type="Proteomes" id="UP001229955">
    <property type="component" value="Chromosome"/>
</dbReference>
<evidence type="ECO:0000313" key="4">
    <source>
        <dbReference type="Proteomes" id="UP001229955"/>
    </source>
</evidence>
<evidence type="ECO:0000313" key="2">
    <source>
        <dbReference type="EMBL" id="WKW13501.1"/>
    </source>
</evidence>
<evidence type="ECO:0008006" key="5">
    <source>
        <dbReference type="Google" id="ProtNLM"/>
    </source>
</evidence>
<protein>
    <recommendedName>
        <fullName evidence="5">Ig-like domain-containing protein</fullName>
    </recommendedName>
</protein>
<proteinExistence type="predicted"/>
<evidence type="ECO:0000313" key="3">
    <source>
        <dbReference type="EMBL" id="WKW16408.1"/>
    </source>
</evidence>
<sequence length="742" mass="76761">MRRTRIAAAFLLAIVASACADLPTDSRQTSGIIANSGTCTATLSSLLAQADTVFGAGAPNVNSVVGKLNNLDHHLNNNNPAEAKNRAFEIVAFVLQKERENDLAGTAEEIARFVNAIYCYAGLDITISDPANSWLIYPSDSAQIVYGLDSTTGISFPGTPVGEPSMLTVEPFNGTLNTVLDQFPGFIYIRLQNAGNTGLTGRVTISVCATGVPESVNLSDLRLGHGINDNAGFEITPLPTAADPVEPTLDCDTSAPSLSLAARMVNRVASLLSPRSAQASATMIRRFGGGVSGTANEFSPFAPVDGALSFGGGVSGTANEFIRTPSLLLEEGTTEVMSSLDPCSTTSVGADVPTECLPVVTIQTRTVGTKLEGVPVDWYVPATSGGTIAARSGIDSQISCGTFGRTASTVTTDKGNAGVCWNVSTLGTYTVVAKARVGGDAPEGVRFVNGATGADSVIFTVTVTPVTISIVAGNNQTAPAGSLLPIAPTVRVLDANGQPAANVLIDWAAFGNSDASVSATPTRTNSSGEAWTNWTIGAGYNELRAMVRNAPDTVAVYFTASGSSGTTSINSCPIGGGRDPINDPSRPYGFWVPGPANGITMREVDLYFGASGKANAPTTYQIALITRRGGGFLGSVVDTTIVPVELRGNASENKRATFRLRNPIVGRTGNASSSANAVAMRLVVISNPDGATLNFNTGPCPLGNCKPDRECTATEVNLNSVTTSKPLGDVFRRSVGIQIRGN</sequence>
<dbReference type="EMBL" id="CP130612">
    <property type="protein sequence ID" value="WKW13501.1"/>
    <property type="molecule type" value="Genomic_DNA"/>
</dbReference>
<organism evidence="3 4">
    <name type="scientific">Pseudogemmatithrix spongiicola</name>
    <dbReference type="NCBI Taxonomy" id="3062599"/>
    <lineage>
        <taxon>Bacteria</taxon>
        <taxon>Pseudomonadati</taxon>
        <taxon>Gemmatimonadota</taxon>
        <taxon>Gemmatimonadia</taxon>
        <taxon>Gemmatimonadales</taxon>
        <taxon>Gemmatimonadaceae</taxon>
        <taxon>Pseudogemmatithrix</taxon>
    </lineage>
</organism>
<accession>A0AA49Q838</accession>
<accession>A0AA49JWV5</accession>
<dbReference type="Gene3D" id="2.60.40.10">
    <property type="entry name" value="Immunoglobulins"/>
    <property type="match status" value="1"/>
</dbReference>
<keyword evidence="4" id="KW-1185">Reference proteome</keyword>
<name>A0AA49Q838_9BACT</name>
<dbReference type="PROSITE" id="PS51257">
    <property type="entry name" value="PROKAR_LIPOPROTEIN"/>
    <property type="match status" value="1"/>
</dbReference>